<dbReference type="EMBL" id="QGNW01002649">
    <property type="protein sequence ID" value="RVW13571.1"/>
    <property type="molecule type" value="Genomic_DNA"/>
</dbReference>
<organism evidence="1 2">
    <name type="scientific">Vitis vinifera</name>
    <name type="common">Grape</name>
    <dbReference type="NCBI Taxonomy" id="29760"/>
    <lineage>
        <taxon>Eukaryota</taxon>
        <taxon>Viridiplantae</taxon>
        <taxon>Streptophyta</taxon>
        <taxon>Embryophyta</taxon>
        <taxon>Tracheophyta</taxon>
        <taxon>Spermatophyta</taxon>
        <taxon>Magnoliopsida</taxon>
        <taxon>eudicotyledons</taxon>
        <taxon>Gunneridae</taxon>
        <taxon>Pentapetalae</taxon>
        <taxon>rosids</taxon>
        <taxon>Vitales</taxon>
        <taxon>Vitaceae</taxon>
        <taxon>Viteae</taxon>
        <taxon>Vitis</taxon>
    </lineage>
</organism>
<evidence type="ECO:0000313" key="2">
    <source>
        <dbReference type="Proteomes" id="UP000288805"/>
    </source>
</evidence>
<reference evidence="1 2" key="1">
    <citation type="journal article" date="2018" name="PLoS Genet.">
        <title>Population sequencing reveals clonal diversity and ancestral inbreeding in the grapevine cultivar Chardonnay.</title>
        <authorList>
            <person name="Roach M.J."/>
            <person name="Johnson D.L."/>
            <person name="Bohlmann J."/>
            <person name="van Vuuren H.J."/>
            <person name="Jones S.J."/>
            <person name="Pretorius I.S."/>
            <person name="Schmidt S.A."/>
            <person name="Borneman A.R."/>
        </authorList>
    </citation>
    <scope>NUCLEOTIDE SEQUENCE [LARGE SCALE GENOMIC DNA]</scope>
    <source>
        <strain evidence="2">cv. Chardonnay</strain>
        <tissue evidence="1">Leaf</tissue>
    </source>
</reference>
<evidence type="ECO:0000313" key="1">
    <source>
        <dbReference type="EMBL" id="RVW13571.1"/>
    </source>
</evidence>
<gene>
    <name evidence="1" type="ORF">CK203_091950</name>
</gene>
<dbReference type="Proteomes" id="UP000288805">
    <property type="component" value="Unassembled WGS sequence"/>
</dbReference>
<sequence length="71" mass="8051">MLRKFVEREQIFEFLAHLNIEFDQVRVQVLGKEVLSSINEVFSITPMDEGWQGVMIDSQPAKGSALATTKP</sequence>
<comment type="caution">
    <text evidence="1">The sequence shown here is derived from an EMBL/GenBank/DDBJ whole genome shotgun (WGS) entry which is preliminary data.</text>
</comment>
<dbReference type="AlphaFoldDB" id="A0A438BRI3"/>
<name>A0A438BRI3_VITVI</name>
<proteinExistence type="predicted"/>
<protein>
    <submittedName>
        <fullName evidence="1">Uncharacterized protein</fullName>
    </submittedName>
</protein>
<accession>A0A438BRI3</accession>